<evidence type="ECO:0000256" key="3">
    <source>
        <dbReference type="PROSITE-ProRule" id="PRU00176"/>
    </source>
</evidence>
<reference evidence="6" key="2">
    <citation type="submission" date="2013-03" db="EMBL/GenBank/DDBJ databases">
        <authorList>
            <person name="Motta M.C.M."/>
            <person name="Martins A.C.A."/>
            <person name="Preta C.M.C.C."/>
            <person name="Silva R."/>
            <person name="de Souza S.S."/>
            <person name="Klein C.C."/>
            <person name="de Almeida L.G.P."/>
            <person name="Cunha O.L."/>
            <person name="Colabardini A.C."/>
            <person name="Lima B.A."/>
            <person name="Machado C.R."/>
            <person name="Soares C.M.A."/>
            <person name="de Menezes C.B.A."/>
            <person name="Bartolomeu D.C."/>
            <person name="Grisard E.C."/>
            <person name="Fantinatti-Garboggini F."/>
            <person name="Rodrigues-Luiz G.F."/>
            <person name="Wagner G."/>
            <person name="Goldman G.H."/>
            <person name="Fietto J.L.R."/>
            <person name="Ciapina L.P."/>
            <person name="Brocchi M."/>
            <person name="Elias M.C."/>
            <person name="Goldman M.H.S."/>
            <person name="Sagot M.-F."/>
            <person name="Pereira M."/>
            <person name="Stoco P.H."/>
            <person name="Teixeira S.M.R."/>
            <person name="de Mendonca-Neto R.P."/>
            <person name="Maciel T.E.F."/>
            <person name="Mendes T.A.O."/>
            <person name="Urmenyi T.P."/>
            <person name="Teixeira M.M.G."/>
            <person name="de Camargo E.F.P."/>
            <person name="de Sousa W."/>
            <person name="Schenkman S."/>
            <person name="de Vasconcelos A.T.R."/>
        </authorList>
    </citation>
    <scope>NUCLEOTIDE SEQUENCE</scope>
</reference>
<proteinExistence type="predicted"/>
<dbReference type="GO" id="GO:0003723">
    <property type="term" value="F:RNA binding"/>
    <property type="evidence" value="ECO:0007669"/>
    <property type="project" value="UniProtKB-UniRule"/>
</dbReference>
<evidence type="ECO:0000259" key="5">
    <source>
        <dbReference type="PROSITE" id="PS50102"/>
    </source>
</evidence>
<keyword evidence="1" id="KW-0677">Repeat</keyword>
<dbReference type="SUPFAM" id="SSF54928">
    <property type="entry name" value="RNA-binding domain, RBD"/>
    <property type="match status" value="1"/>
</dbReference>
<evidence type="ECO:0000313" key="6">
    <source>
        <dbReference type="EMBL" id="EPY29344.1"/>
    </source>
</evidence>
<dbReference type="GO" id="GO:0003743">
    <property type="term" value="F:translation initiation factor activity"/>
    <property type="evidence" value="ECO:0007669"/>
    <property type="project" value="UniProtKB-KW"/>
</dbReference>
<dbReference type="SMART" id="SM00360">
    <property type="entry name" value="RRM"/>
    <property type="match status" value="1"/>
</dbReference>
<dbReference type="AlphaFoldDB" id="S9UKP2"/>
<dbReference type="Gene3D" id="3.30.70.330">
    <property type="match status" value="1"/>
</dbReference>
<accession>S9UKP2</accession>
<feature type="compositionally biased region" description="Basic and acidic residues" evidence="4">
    <location>
        <begin position="141"/>
        <end position="153"/>
    </location>
</feature>
<sequence length="264" mass="30875">MENWAEQDEVQETYNDEVYDEEEAEENEELDEEERWKNSELVTEIETDPDGKQFEISKRVLKYHVMRPTTAADLRERMALYGKAKVEQDAFHQDKKNENKPFKTHMVAHDNPFALELGSADEFERNARNEVKRIINEFNAKSETEEKRKEESKPSGSTWGESRNTAMATQKSKDDYHLRIRVSNLSDNISEDDLRTLFAFQGTCVISRVYIPRDPATKNYRGFAFITYRDEEMVDTAVSKDGINFKHARLKVRRATEDSKAKNK</sequence>
<gene>
    <name evidence="7" type="ORF">STCU_04335</name>
    <name evidence="6" type="ORF">STCU_04603</name>
</gene>
<evidence type="ECO:0000256" key="2">
    <source>
        <dbReference type="ARBA" id="ARBA00022884"/>
    </source>
</evidence>
<feature type="domain" description="RRM" evidence="5">
    <location>
        <begin position="178"/>
        <end position="257"/>
    </location>
</feature>
<dbReference type="InterPro" id="IPR000504">
    <property type="entry name" value="RRM_dom"/>
</dbReference>
<keyword evidence="6" id="KW-0396">Initiation factor</keyword>
<dbReference type="Proteomes" id="UP000015354">
    <property type="component" value="Unassembled WGS sequence"/>
</dbReference>
<dbReference type="PANTHER" id="PTHR23236">
    <property type="entry name" value="EUKARYOTIC TRANSLATION INITIATION FACTOR 4B/4H"/>
    <property type="match status" value="1"/>
</dbReference>
<dbReference type="EMBL" id="ATMH01004335">
    <property type="protein sequence ID" value="EPY29901.1"/>
    <property type="molecule type" value="Genomic_DNA"/>
</dbReference>
<reference evidence="6 8" key="1">
    <citation type="journal article" date="2013" name="PLoS ONE">
        <title>Predicting the Proteins of Angomonas deanei, Strigomonas culicis and Their Respective Endosymbionts Reveals New Aspects of the Trypanosomatidae Family.</title>
        <authorList>
            <person name="Motta M.C."/>
            <person name="Martins A.C."/>
            <person name="de Souza S.S."/>
            <person name="Catta-Preta C.M."/>
            <person name="Silva R."/>
            <person name="Klein C.C."/>
            <person name="de Almeida L.G."/>
            <person name="de Lima Cunha O."/>
            <person name="Ciapina L.P."/>
            <person name="Brocchi M."/>
            <person name="Colabardini A.C."/>
            <person name="de Araujo Lima B."/>
            <person name="Machado C.R."/>
            <person name="de Almeida Soares C.M."/>
            <person name="Probst C.M."/>
            <person name="de Menezes C.B."/>
            <person name="Thompson C.E."/>
            <person name="Bartholomeu D.C."/>
            <person name="Gradia D.F."/>
            <person name="Pavoni D.P."/>
            <person name="Grisard E.C."/>
            <person name="Fantinatti-Garboggini F."/>
            <person name="Marchini F.K."/>
            <person name="Rodrigues-Luiz G.F."/>
            <person name="Wagner G."/>
            <person name="Goldman G.H."/>
            <person name="Fietto J.L."/>
            <person name="Elias M.C."/>
            <person name="Goldman M.H."/>
            <person name="Sagot M.F."/>
            <person name="Pereira M."/>
            <person name="Stoco P.H."/>
            <person name="de Mendonca-Neto R.P."/>
            <person name="Teixeira S.M."/>
            <person name="Maciel T.E."/>
            <person name="de Oliveira Mendes T.A."/>
            <person name="Urmenyi T.P."/>
            <person name="de Souza W."/>
            <person name="Schenkman S."/>
            <person name="de Vasconcelos A.T."/>
        </authorList>
    </citation>
    <scope>NUCLEOTIDE SEQUENCE [LARGE SCALE GENOMIC DNA]</scope>
</reference>
<keyword evidence="2 3" id="KW-0694">RNA-binding</keyword>
<feature type="compositionally biased region" description="Acidic residues" evidence="4">
    <location>
        <begin position="1"/>
        <end position="33"/>
    </location>
</feature>
<keyword evidence="8" id="KW-1185">Reference proteome</keyword>
<dbReference type="EMBL" id="ATMH01004603">
    <property type="protein sequence ID" value="EPY29344.1"/>
    <property type="molecule type" value="Genomic_DNA"/>
</dbReference>
<dbReference type="InterPro" id="IPR012677">
    <property type="entry name" value="Nucleotide-bd_a/b_plait_sf"/>
</dbReference>
<dbReference type="OrthoDB" id="639027at2759"/>
<dbReference type="PROSITE" id="PS50102">
    <property type="entry name" value="RRM"/>
    <property type="match status" value="1"/>
</dbReference>
<organism evidence="6 8">
    <name type="scientific">Strigomonas culicis</name>
    <dbReference type="NCBI Taxonomy" id="28005"/>
    <lineage>
        <taxon>Eukaryota</taxon>
        <taxon>Discoba</taxon>
        <taxon>Euglenozoa</taxon>
        <taxon>Kinetoplastea</taxon>
        <taxon>Metakinetoplastina</taxon>
        <taxon>Trypanosomatida</taxon>
        <taxon>Trypanosomatidae</taxon>
        <taxon>Strigomonadinae</taxon>
        <taxon>Strigomonas</taxon>
    </lineage>
</organism>
<dbReference type="Pfam" id="PF00076">
    <property type="entry name" value="RRM_1"/>
    <property type="match status" value="1"/>
</dbReference>
<evidence type="ECO:0000256" key="4">
    <source>
        <dbReference type="SAM" id="MobiDB-lite"/>
    </source>
</evidence>
<keyword evidence="6" id="KW-0648">Protein biosynthesis</keyword>
<evidence type="ECO:0000313" key="7">
    <source>
        <dbReference type="EMBL" id="EPY29901.1"/>
    </source>
</evidence>
<dbReference type="PANTHER" id="PTHR23236:SF119">
    <property type="entry name" value="NUCLEAR RNA-BINDING PROTEIN SART-3"/>
    <property type="match status" value="1"/>
</dbReference>
<evidence type="ECO:0000256" key="1">
    <source>
        <dbReference type="ARBA" id="ARBA00022737"/>
    </source>
</evidence>
<protein>
    <submittedName>
        <fullName evidence="6">Translation initiation factor 3 subunit G</fullName>
    </submittedName>
</protein>
<evidence type="ECO:0000313" key="8">
    <source>
        <dbReference type="Proteomes" id="UP000015354"/>
    </source>
</evidence>
<name>S9UKP2_9TRYP</name>
<dbReference type="InterPro" id="IPR035979">
    <property type="entry name" value="RBD_domain_sf"/>
</dbReference>
<feature type="compositionally biased region" description="Polar residues" evidence="4">
    <location>
        <begin position="158"/>
        <end position="170"/>
    </location>
</feature>
<comment type="caution">
    <text evidence="6">The sequence shown here is derived from an EMBL/GenBank/DDBJ whole genome shotgun (WGS) entry which is preliminary data.</text>
</comment>
<feature type="region of interest" description="Disordered" evidence="4">
    <location>
        <begin position="1"/>
        <end position="39"/>
    </location>
</feature>
<feature type="region of interest" description="Disordered" evidence="4">
    <location>
        <begin position="141"/>
        <end position="172"/>
    </location>
</feature>